<dbReference type="SUPFAM" id="SSF88723">
    <property type="entry name" value="PIN domain-like"/>
    <property type="match status" value="1"/>
</dbReference>
<evidence type="ECO:0000313" key="7">
    <source>
        <dbReference type="EMBL" id="MBB5273249.1"/>
    </source>
</evidence>
<accession>A0A7W8HJJ6</accession>
<proteinExistence type="inferred from homology"/>
<dbReference type="AlphaFoldDB" id="A0A7W8HJJ6"/>
<evidence type="ECO:0000256" key="2">
    <source>
        <dbReference type="ARBA" id="ARBA00022722"/>
    </source>
</evidence>
<sequence length="122" mass="13536">MKLLADTSVWIGHFRGRTTALQVLLQEGLIVMHPWVRLELALGTPPRRGQTLAWLAQMEMLPVATLEELETFIERRGLHDQGIGLVDAALLASVLLRPGTRLWTFDKALEALAAQFGCAHQA</sequence>
<evidence type="ECO:0000256" key="3">
    <source>
        <dbReference type="ARBA" id="ARBA00022723"/>
    </source>
</evidence>
<name>A0A7W8HJJ6_9BURK</name>
<comment type="caution">
    <text evidence="7">The sequence shown here is derived from an EMBL/GenBank/DDBJ whole genome shotgun (WGS) entry which is preliminary data.</text>
</comment>
<feature type="binding site" evidence="5">
    <location>
        <position position="87"/>
    </location>
    <ligand>
        <name>Mg(2+)</name>
        <dbReference type="ChEBI" id="CHEBI:18420"/>
    </ligand>
</feature>
<dbReference type="GO" id="GO:0000287">
    <property type="term" value="F:magnesium ion binding"/>
    <property type="evidence" value="ECO:0007669"/>
    <property type="project" value="UniProtKB-UniRule"/>
</dbReference>
<evidence type="ECO:0000259" key="6">
    <source>
        <dbReference type="Pfam" id="PF01850"/>
    </source>
</evidence>
<feature type="binding site" evidence="5">
    <location>
        <position position="6"/>
    </location>
    <ligand>
        <name>Mg(2+)</name>
        <dbReference type="ChEBI" id="CHEBI:18420"/>
    </ligand>
</feature>
<comment type="similarity">
    <text evidence="5">Belongs to the PINc/VapC protein family.</text>
</comment>
<keyword evidence="8" id="KW-1185">Reference proteome</keyword>
<dbReference type="GO" id="GO:0016787">
    <property type="term" value="F:hydrolase activity"/>
    <property type="evidence" value="ECO:0007669"/>
    <property type="project" value="UniProtKB-KW"/>
</dbReference>
<dbReference type="Proteomes" id="UP000532440">
    <property type="component" value="Unassembled WGS sequence"/>
</dbReference>
<feature type="domain" description="PIN" evidence="6">
    <location>
        <begin position="5"/>
        <end position="113"/>
    </location>
</feature>
<reference evidence="7 8" key="1">
    <citation type="submission" date="2020-08" db="EMBL/GenBank/DDBJ databases">
        <title>Genomic Encyclopedia of Type Strains, Phase IV (KMG-IV): sequencing the most valuable type-strain genomes for metagenomic binning, comparative biology and taxonomic classification.</title>
        <authorList>
            <person name="Goeker M."/>
        </authorList>
    </citation>
    <scope>NUCLEOTIDE SEQUENCE [LARGE SCALE GENOMIC DNA]</scope>
    <source>
        <strain evidence="7 8">DSM 29781</strain>
    </source>
</reference>
<keyword evidence="2 5" id="KW-0540">Nuclease</keyword>
<dbReference type="GO" id="GO:0090729">
    <property type="term" value="F:toxin activity"/>
    <property type="evidence" value="ECO:0007669"/>
    <property type="project" value="UniProtKB-KW"/>
</dbReference>
<protein>
    <recommendedName>
        <fullName evidence="5">Ribonuclease VapC</fullName>
        <shortName evidence="5">RNase VapC</shortName>
        <ecNumber evidence="5">3.1.-.-</ecNumber>
    </recommendedName>
    <alternativeName>
        <fullName evidence="5">Toxin VapC</fullName>
    </alternativeName>
</protein>
<dbReference type="InterPro" id="IPR002716">
    <property type="entry name" value="PIN_dom"/>
</dbReference>
<gene>
    <name evidence="5" type="primary">vapC</name>
    <name evidence="7" type="ORF">HNQ70_003277</name>
</gene>
<evidence type="ECO:0000256" key="4">
    <source>
        <dbReference type="ARBA" id="ARBA00022801"/>
    </source>
</evidence>
<dbReference type="EC" id="3.1.-.-" evidence="5"/>
<comment type="function">
    <text evidence="5">Toxic component of a toxin-antitoxin (TA) system. An RNase.</text>
</comment>
<keyword evidence="1 5" id="KW-1277">Toxin-antitoxin system</keyword>
<dbReference type="RefSeq" id="WP_183969638.1">
    <property type="nucleotide sequence ID" value="NZ_BAABEW010000024.1"/>
</dbReference>
<evidence type="ECO:0000256" key="5">
    <source>
        <dbReference type="HAMAP-Rule" id="MF_00265"/>
    </source>
</evidence>
<dbReference type="Gene3D" id="3.40.50.1010">
    <property type="entry name" value="5'-nuclease"/>
    <property type="match status" value="1"/>
</dbReference>
<evidence type="ECO:0000256" key="1">
    <source>
        <dbReference type="ARBA" id="ARBA00022649"/>
    </source>
</evidence>
<evidence type="ECO:0000313" key="8">
    <source>
        <dbReference type="Proteomes" id="UP000532440"/>
    </source>
</evidence>
<dbReference type="HAMAP" id="MF_00265">
    <property type="entry name" value="VapC_Nob1"/>
    <property type="match status" value="1"/>
</dbReference>
<dbReference type="InterPro" id="IPR022907">
    <property type="entry name" value="VapC_family"/>
</dbReference>
<dbReference type="InterPro" id="IPR029060">
    <property type="entry name" value="PIN-like_dom_sf"/>
</dbReference>
<keyword evidence="5" id="KW-0800">Toxin</keyword>
<keyword evidence="5" id="KW-0460">Magnesium</keyword>
<keyword evidence="3 5" id="KW-0479">Metal-binding</keyword>
<comment type="cofactor">
    <cofactor evidence="5">
        <name>Mg(2+)</name>
        <dbReference type="ChEBI" id="CHEBI:18420"/>
    </cofactor>
</comment>
<dbReference type="Pfam" id="PF01850">
    <property type="entry name" value="PIN"/>
    <property type="match status" value="1"/>
</dbReference>
<dbReference type="GO" id="GO:0004540">
    <property type="term" value="F:RNA nuclease activity"/>
    <property type="evidence" value="ECO:0007669"/>
    <property type="project" value="InterPro"/>
</dbReference>
<keyword evidence="4 5" id="KW-0378">Hydrolase</keyword>
<dbReference type="EMBL" id="JACHGB010000006">
    <property type="protein sequence ID" value="MBB5273249.1"/>
    <property type="molecule type" value="Genomic_DNA"/>
</dbReference>
<organism evidence="7 8">
    <name type="scientific">Quisquiliibacterium transsilvanicum</name>
    <dbReference type="NCBI Taxonomy" id="1549638"/>
    <lineage>
        <taxon>Bacteria</taxon>
        <taxon>Pseudomonadati</taxon>
        <taxon>Pseudomonadota</taxon>
        <taxon>Betaproteobacteria</taxon>
        <taxon>Burkholderiales</taxon>
        <taxon>Burkholderiaceae</taxon>
        <taxon>Quisquiliibacterium</taxon>
    </lineage>
</organism>